<gene>
    <name evidence="1" type="ORF">KPSA1_06933</name>
</gene>
<reference evidence="1 2" key="1">
    <citation type="submission" date="2018-04" db="EMBL/GenBank/DDBJ databases">
        <title>Draft genome sequence of Pseudomonas syringae pv. actinidiae biovar 1 strains isolated from kiwifruit in Kagawa prefecture.</title>
        <authorList>
            <person name="Tabuchi M."/>
            <person name="Saito M."/>
            <person name="Fujiwara S."/>
            <person name="Sasa N."/>
            <person name="Akimitsu K."/>
            <person name="Gomi K."/>
            <person name="Konishi-Sugita S."/>
            <person name="Hamano K."/>
            <person name="Kataoka I."/>
        </authorList>
    </citation>
    <scope>NUCLEOTIDE SEQUENCE [LARGE SCALE GENOMIC DNA]</scope>
    <source>
        <strain evidence="1 2">MAFF212206</strain>
    </source>
</reference>
<dbReference type="AlphaFoldDB" id="A0A2V0QKL6"/>
<proteinExistence type="predicted"/>
<accession>A0A2V0QKL6</accession>
<comment type="caution">
    <text evidence="1">The sequence shown here is derived from an EMBL/GenBank/DDBJ whole genome shotgun (WGS) entry which is preliminary data.</text>
</comment>
<protein>
    <recommendedName>
        <fullName evidence="3">DUF1534 domain-containing protein</fullName>
    </recommendedName>
</protein>
<organism evidence="1 2">
    <name type="scientific">Pseudomonas syringae pv. actinidiae</name>
    <dbReference type="NCBI Taxonomy" id="103796"/>
    <lineage>
        <taxon>Bacteria</taxon>
        <taxon>Pseudomonadati</taxon>
        <taxon>Pseudomonadota</taxon>
        <taxon>Gammaproteobacteria</taxon>
        <taxon>Pseudomonadales</taxon>
        <taxon>Pseudomonadaceae</taxon>
        <taxon>Pseudomonas</taxon>
        <taxon>Pseudomonas syringae</taxon>
    </lineage>
</organism>
<sequence length="48" mass="5422">MPWVTLLRHKSASRRLFKIGRGASRTACDAERRTIVVEVEIIVPYAPA</sequence>
<name>A0A2V0QKL6_PSESF</name>
<evidence type="ECO:0000313" key="1">
    <source>
        <dbReference type="EMBL" id="GBH13444.1"/>
    </source>
</evidence>
<evidence type="ECO:0000313" key="2">
    <source>
        <dbReference type="Proteomes" id="UP000247480"/>
    </source>
</evidence>
<dbReference type="AntiFam" id="ANF00261">
    <property type="entry name" value="Protein of unknown function (DUF1534)"/>
</dbReference>
<dbReference type="EMBL" id="BGJZ01000352">
    <property type="protein sequence ID" value="GBH13444.1"/>
    <property type="molecule type" value="Genomic_DNA"/>
</dbReference>
<evidence type="ECO:0008006" key="3">
    <source>
        <dbReference type="Google" id="ProtNLM"/>
    </source>
</evidence>
<dbReference type="Proteomes" id="UP000247480">
    <property type="component" value="Unassembled WGS sequence"/>
</dbReference>